<keyword evidence="3" id="KW-1185">Reference proteome</keyword>
<feature type="compositionally biased region" description="Basic and acidic residues" evidence="1">
    <location>
        <begin position="135"/>
        <end position="149"/>
    </location>
</feature>
<organism evidence="2 3">
    <name type="scientific">Diaporthe vaccinii</name>
    <dbReference type="NCBI Taxonomy" id="105482"/>
    <lineage>
        <taxon>Eukaryota</taxon>
        <taxon>Fungi</taxon>
        <taxon>Dikarya</taxon>
        <taxon>Ascomycota</taxon>
        <taxon>Pezizomycotina</taxon>
        <taxon>Sordariomycetes</taxon>
        <taxon>Sordariomycetidae</taxon>
        <taxon>Diaporthales</taxon>
        <taxon>Diaporthaceae</taxon>
        <taxon>Diaporthe</taxon>
        <taxon>Diaporthe eres species complex</taxon>
    </lineage>
</organism>
<evidence type="ECO:0000313" key="3">
    <source>
        <dbReference type="Proteomes" id="UP001600888"/>
    </source>
</evidence>
<evidence type="ECO:0000256" key="1">
    <source>
        <dbReference type="SAM" id="MobiDB-lite"/>
    </source>
</evidence>
<reference evidence="2 3" key="1">
    <citation type="submission" date="2024-03" db="EMBL/GenBank/DDBJ databases">
        <title>A high-quality draft genome sequence of Diaporthe vaccinii, a causative agent of upright dieback and viscid rot disease in cranberry plants.</title>
        <authorList>
            <person name="Sarrasin M."/>
            <person name="Lang B.F."/>
            <person name="Burger G."/>
        </authorList>
    </citation>
    <scope>NUCLEOTIDE SEQUENCE [LARGE SCALE GENOMIC DNA]</scope>
    <source>
        <strain evidence="2 3">IS7</strain>
    </source>
</reference>
<dbReference type="PANTHER" id="PTHR28079:SF1">
    <property type="entry name" value="RNA POLYMERASE I-SPECIFIC TRANSCRIPTION INITIATION FACTOR RRN5"/>
    <property type="match status" value="1"/>
</dbReference>
<evidence type="ECO:0008006" key="4">
    <source>
        <dbReference type="Google" id="ProtNLM"/>
    </source>
</evidence>
<dbReference type="InterPro" id="IPR039601">
    <property type="entry name" value="Rrn5"/>
</dbReference>
<sequence>MLSDGQTRNHVERDVLHPNGEPSRDHEGGEIRKASPQKRRKRSKKERAREDDNTHVNDRDHHFTEDHDAEMGGHYDGQSQELRNFSSGQGKRNLTARNIDTDSDGGAALDSRPESPGRQSSSENFSDSGKGGSAVDKEDSEQLGHRDASDSEELMSAHHQPPSHQISSGESEYSPDEAESSDSPGSQLVEGPVSRGDGSSQQSSSRKRKSPKETQSDTTFRPLKKAKVSFNRAYLDILNEDIEHAAAQYVPLGRETKDERISLPSSQIGMVTWTSMEKERFFEALGRLGRDDTPGIACRIRTKGEMEVRQYLKLLQDGLAQRQRQNALDPLQLADFPAAVELSHECCEALDEAADSLALRQDNFEQTTEQHKHGADWLVTQEKCKADTHDDVADGDLMPSSVLNVPNWLQMSERLFMNGTSEERNWQSVDDDYPSIRHATLEGFYSLALTLTRRLVAATIYMASSRIRVESGHNARIQSKVRRKDVHAAALSLGFGTEKQPVLTGSARRLGLHVYEHPPKPSEEEDRETMMPYDAVEHALGMHGHRNISSIRHKIERIELSSDDEAVSRHAPAYTEVQTDSVDSDDSYLSDGEHEDTEDEDEDVKAEADEIMLYSAVDQPQTKRDRETLFRRIKFERDQEGYADAVDAQATYQEERRMWEVLGRHPPQPLVDPGLPPAGRRLKVSVGAAYSAGRDWRAHTKVLSEWEWRTRLHG</sequence>
<dbReference type="Proteomes" id="UP001600888">
    <property type="component" value="Unassembled WGS sequence"/>
</dbReference>
<feature type="compositionally biased region" description="Polar residues" evidence="1">
    <location>
        <begin position="162"/>
        <end position="171"/>
    </location>
</feature>
<feature type="region of interest" description="Disordered" evidence="1">
    <location>
        <begin position="1"/>
        <end position="221"/>
    </location>
</feature>
<accession>A0ABR4EAP5</accession>
<gene>
    <name evidence="2" type="ORF">FJTKL_13357</name>
</gene>
<feature type="compositionally biased region" description="Basic and acidic residues" evidence="1">
    <location>
        <begin position="47"/>
        <end position="73"/>
    </location>
</feature>
<feature type="compositionally biased region" description="Acidic residues" evidence="1">
    <location>
        <begin position="582"/>
        <end position="604"/>
    </location>
</feature>
<proteinExistence type="predicted"/>
<comment type="caution">
    <text evidence="2">The sequence shown here is derived from an EMBL/GenBank/DDBJ whole genome shotgun (WGS) entry which is preliminary data.</text>
</comment>
<feature type="compositionally biased region" description="Polar residues" evidence="1">
    <location>
        <begin position="117"/>
        <end position="127"/>
    </location>
</feature>
<feature type="compositionally biased region" description="Basic and acidic residues" evidence="1">
    <location>
        <begin position="7"/>
        <end position="33"/>
    </location>
</feature>
<dbReference type="EMBL" id="JBAWTH010000075">
    <property type="protein sequence ID" value="KAL2279460.1"/>
    <property type="molecule type" value="Genomic_DNA"/>
</dbReference>
<protein>
    <recommendedName>
        <fullName evidence="4">Myb-like domain-containing protein</fullName>
    </recommendedName>
</protein>
<name>A0ABR4EAP5_9PEZI</name>
<dbReference type="Gene3D" id="1.10.10.60">
    <property type="entry name" value="Homeodomain-like"/>
    <property type="match status" value="1"/>
</dbReference>
<feature type="compositionally biased region" description="Basic residues" evidence="1">
    <location>
        <begin position="35"/>
        <end position="46"/>
    </location>
</feature>
<dbReference type="PANTHER" id="PTHR28079">
    <property type="entry name" value="RNA POLYMERASE I-SPECIFIC TRANSCRIPTION INITIATION FACTOR RRN5"/>
    <property type="match status" value="1"/>
</dbReference>
<evidence type="ECO:0000313" key="2">
    <source>
        <dbReference type="EMBL" id="KAL2279460.1"/>
    </source>
</evidence>
<feature type="compositionally biased region" description="Polar residues" evidence="1">
    <location>
        <begin position="77"/>
        <end position="98"/>
    </location>
</feature>
<feature type="region of interest" description="Disordered" evidence="1">
    <location>
        <begin position="563"/>
        <end position="604"/>
    </location>
</feature>